<sequence length="117" mass="12287">MSRRPSLTYIAYLCLLLSFVALGTFVYALAVDSYLAGAVGGALAVLLVAAAYGFRAGARTTAATHEGDTPLEGANIWAQPVKTAQIARYLAAYRPTAVQKSEIAARQPSSLPERLAA</sequence>
<dbReference type="AlphaFoldDB" id="A0A839Q1K9"/>
<protein>
    <submittedName>
        <fullName evidence="2">Uncharacterized protein</fullName>
    </submittedName>
</protein>
<evidence type="ECO:0000256" key="1">
    <source>
        <dbReference type="SAM" id="Phobius"/>
    </source>
</evidence>
<dbReference type="RefSeq" id="WP_183466969.1">
    <property type="nucleotide sequence ID" value="NZ_JACHVU010000002.1"/>
</dbReference>
<reference evidence="2 3" key="1">
    <citation type="submission" date="2020-08" db="EMBL/GenBank/DDBJ databases">
        <title>The Agave Microbiome: Exploring the role of microbial communities in plant adaptations to desert environments.</title>
        <authorList>
            <person name="Partida-Martinez L.P."/>
        </authorList>
    </citation>
    <scope>NUCLEOTIDE SEQUENCE [LARGE SCALE GENOMIC DNA]</scope>
    <source>
        <strain evidence="2 3">AT2.18</strain>
    </source>
</reference>
<keyword evidence="1" id="KW-1133">Transmembrane helix</keyword>
<feature type="transmembrane region" description="Helical" evidence="1">
    <location>
        <begin position="34"/>
        <end position="54"/>
    </location>
</feature>
<keyword evidence="3" id="KW-1185">Reference proteome</keyword>
<evidence type="ECO:0000313" key="2">
    <source>
        <dbReference type="EMBL" id="MBB2989699.1"/>
    </source>
</evidence>
<keyword evidence="1" id="KW-0812">Transmembrane</keyword>
<keyword evidence="1" id="KW-0472">Membrane</keyword>
<proteinExistence type="predicted"/>
<name>A0A839Q1K9_MYCIR</name>
<comment type="caution">
    <text evidence="2">The sequence shown here is derived from an EMBL/GenBank/DDBJ whole genome shotgun (WGS) entry which is preliminary data.</text>
</comment>
<gene>
    <name evidence="2" type="ORF">FHR72_001162</name>
</gene>
<dbReference type="Proteomes" id="UP000550501">
    <property type="component" value="Unassembled WGS sequence"/>
</dbReference>
<feature type="transmembrane region" description="Helical" evidence="1">
    <location>
        <begin position="7"/>
        <end position="28"/>
    </location>
</feature>
<dbReference type="EMBL" id="JACHVU010000002">
    <property type="protein sequence ID" value="MBB2989699.1"/>
    <property type="molecule type" value="Genomic_DNA"/>
</dbReference>
<accession>A0A839Q1K9</accession>
<evidence type="ECO:0000313" key="3">
    <source>
        <dbReference type="Proteomes" id="UP000550501"/>
    </source>
</evidence>
<organism evidence="2 3">
    <name type="scientific">Mycolicibacterium iranicum</name>
    <name type="common">Mycobacterium iranicum</name>
    <dbReference type="NCBI Taxonomy" id="912594"/>
    <lineage>
        <taxon>Bacteria</taxon>
        <taxon>Bacillati</taxon>
        <taxon>Actinomycetota</taxon>
        <taxon>Actinomycetes</taxon>
        <taxon>Mycobacteriales</taxon>
        <taxon>Mycobacteriaceae</taxon>
        <taxon>Mycolicibacterium</taxon>
    </lineage>
</organism>